<organism evidence="1 2">
    <name type="scientific">Araneus ventricosus</name>
    <name type="common">Orbweaver spider</name>
    <name type="synonym">Epeira ventricosa</name>
    <dbReference type="NCBI Taxonomy" id="182803"/>
    <lineage>
        <taxon>Eukaryota</taxon>
        <taxon>Metazoa</taxon>
        <taxon>Ecdysozoa</taxon>
        <taxon>Arthropoda</taxon>
        <taxon>Chelicerata</taxon>
        <taxon>Arachnida</taxon>
        <taxon>Araneae</taxon>
        <taxon>Araneomorphae</taxon>
        <taxon>Entelegynae</taxon>
        <taxon>Araneoidea</taxon>
        <taxon>Araneidae</taxon>
        <taxon>Araneus</taxon>
    </lineage>
</organism>
<keyword evidence="2" id="KW-1185">Reference proteome</keyword>
<sequence length="139" mass="15571">MPRSGSFTLKIMSESQGLECAGSQSKVPVLSLELSHESRSSDPSKLKRARSLNLRHSLVDFQTEACLVRFRSLFLRLLLILLYDTVSRSSAEMYVECMFWAHQSLGTRRAPLAPVRKTTTASIVDEKVDEPPCREPGSN</sequence>
<dbReference type="Proteomes" id="UP000499080">
    <property type="component" value="Unassembled WGS sequence"/>
</dbReference>
<comment type="caution">
    <text evidence="1">The sequence shown here is derived from an EMBL/GenBank/DDBJ whole genome shotgun (WGS) entry which is preliminary data.</text>
</comment>
<dbReference type="AlphaFoldDB" id="A0A4Y2UGK0"/>
<gene>
    <name evidence="1" type="ORF">AVEN_66981_1</name>
</gene>
<name>A0A4Y2UGK0_ARAVE</name>
<proteinExistence type="predicted"/>
<reference evidence="1 2" key="1">
    <citation type="journal article" date="2019" name="Sci. Rep.">
        <title>Orb-weaving spider Araneus ventricosus genome elucidates the spidroin gene catalogue.</title>
        <authorList>
            <person name="Kono N."/>
            <person name="Nakamura H."/>
            <person name="Ohtoshi R."/>
            <person name="Moran D.A.P."/>
            <person name="Shinohara A."/>
            <person name="Yoshida Y."/>
            <person name="Fujiwara M."/>
            <person name="Mori M."/>
            <person name="Tomita M."/>
            <person name="Arakawa K."/>
        </authorList>
    </citation>
    <scope>NUCLEOTIDE SEQUENCE [LARGE SCALE GENOMIC DNA]</scope>
</reference>
<dbReference type="EMBL" id="BGPR01035761">
    <property type="protein sequence ID" value="GBO10740.1"/>
    <property type="molecule type" value="Genomic_DNA"/>
</dbReference>
<protein>
    <submittedName>
        <fullName evidence="1">Uncharacterized protein</fullName>
    </submittedName>
</protein>
<accession>A0A4Y2UGK0</accession>
<evidence type="ECO:0000313" key="1">
    <source>
        <dbReference type="EMBL" id="GBO10740.1"/>
    </source>
</evidence>
<evidence type="ECO:0000313" key="2">
    <source>
        <dbReference type="Proteomes" id="UP000499080"/>
    </source>
</evidence>